<reference evidence="1" key="2">
    <citation type="journal article" date="2015" name="Fish Shellfish Immunol.">
        <title>Early steps in the European eel (Anguilla anguilla)-Vibrio vulnificus interaction in the gills: Role of the RtxA13 toxin.</title>
        <authorList>
            <person name="Callol A."/>
            <person name="Pajuelo D."/>
            <person name="Ebbesson L."/>
            <person name="Teles M."/>
            <person name="MacKenzie S."/>
            <person name="Amaro C."/>
        </authorList>
    </citation>
    <scope>NUCLEOTIDE SEQUENCE</scope>
</reference>
<accession>A0A0E9TCN1</accession>
<evidence type="ECO:0000313" key="1">
    <source>
        <dbReference type="EMBL" id="JAH50665.1"/>
    </source>
</evidence>
<protein>
    <submittedName>
        <fullName evidence="1">Uncharacterized protein</fullName>
    </submittedName>
</protein>
<dbReference type="EMBL" id="GBXM01057912">
    <property type="protein sequence ID" value="JAH50665.1"/>
    <property type="molecule type" value="Transcribed_RNA"/>
</dbReference>
<sequence>MLYCFFCFFSLVETHYESVFVL</sequence>
<organism evidence="1">
    <name type="scientific">Anguilla anguilla</name>
    <name type="common">European freshwater eel</name>
    <name type="synonym">Muraena anguilla</name>
    <dbReference type="NCBI Taxonomy" id="7936"/>
    <lineage>
        <taxon>Eukaryota</taxon>
        <taxon>Metazoa</taxon>
        <taxon>Chordata</taxon>
        <taxon>Craniata</taxon>
        <taxon>Vertebrata</taxon>
        <taxon>Euteleostomi</taxon>
        <taxon>Actinopterygii</taxon>
        <taxon>Neopterygii</taxon>
        <taxon>Teleostei</taxon>
        <taxon>Anguilliformes</taxon>
        <taxon>Anguillidae</taxon>
        <taxon>Anguilla</taxon>
    </lineage>
</organism>
<reference evidence="1" key="1">
    <citation type="submission" date="2014-11" db="EMBL/GenBank/DDBJ databases">
        <authorList>
            <person name="Amaro Gonzalez C."/>
        </authorList>
    </citation>
    <scope>NUCLEOTIDE SEQUENCE</scope>
</reference>
<dbReference type="AlphaFoldDB" id="A0A0E9TCN1"/>
<proteinExistence type="predicted"/>
<name>A0A0E9TCN1_ANGAN</name>